<dbReference type="Gene3D" id="3.40.50.720">
    <property type="entry name" value="NAD(P)-binding Rossmann-like Domain"/>
    <property type="match status" value="1"/>
</dbReference>
<dbReference type="EMBL" id="JACWMY010000002">
    <property type="protein sequence ID" value="MBD1362868.1"/>
    <property type="molecule type" value="Genomic_DNA"/>
</dbReference>
<dbReference type="InterPro" id="IPR016040">
    <property type="entry name" value="NAD(P)-bd_dom"/>
</dbReference>
<name>A0ABR7WL81_9SPHI</name>
<proteinExistence type="predicted"/>
<sequence>MRILILGATGRTGKILLQEAIAQGYEVNVLLRDKSKLNISHPTLRVFEGLPTDKPLLAAAMAGCEAILSALNISRTSDFPWAKLRTPANFLSETAECIIELAPLHNINRVILTSAWGTRDTREDIPWWFKWIIDNSNVGMAYRDHERQEELFSASTLNYTILRPAGLINSTKSKTVIVSLNNQPKPHLTISRSNVAKFMVHVLQDDLLLRQMPVISV</sequence>
<organism evidence="2 3">
    <name type="scientific">Mucilaginibacter pankratovii</name>
    <dbReference type="NCBI Taxonomy" id="2772110"/>
    <lineage>
        <taxon>Bacteria</taxon>
        <taxon>Pseudomonadati</taxon>
        <taxon>Bacteroidota</taxon>
        <taxon>Sphingobacteriia</taxon>
        <taxon>Sphingobacteriales</taxon>
        <taxon>Sphingobacteriaceae</taxon>
        <taxon>Mucilaginibacter</taxon>
    </lineage>
</organism>
<dbReference type="RefSeq" id="WP_191187546.1">
    <property type="nucleotide sequence ID" value="NZ_JACWMY010000002.1"/>
</dbReference>
<gene>
    <name evidence="2" type="ORF">IDJ77_03515</name>
</gene>
<dbReference type="Proteomes" id="UP000606600">
    <property type="component" value="Unassembled WGS sequence"/>
</dbReference>
<feature type="domain" description="NAD(P)-binding" evidence="1">
    <location>
        <begin position="7"/>
        <end position="205"/>
    </location>
</feature>
<reference evidence="2 3" key="1">
    <citation type="submission" date="2020-09" db="EMBL/GenBank/DDBJ databases">
        <title>Novel species of Mucilaginibacter isolated from a glacier on the Tibetan Plateau.</title>
        <authorList>
            <person name="Liu Q."/>
            <person name="Xin Y.-H."/>
        </authorList>
    </citation>
    <scope>NUCLEOTIDE SEQUENCE [LARGE SCALE GENOMIC DNA]</scope>
    <source>
        <strain evidence="2 3">ZT4R22</strain>
    </source>
</reference>
<evidence type="ECO:0000313" key="3">
    <source>
        <dbReference type="Proteomes" id="UP000606600"/>
    </source>
</evidence>
<dbReference type="PANTHER" id="PTHR43355:SF2">
    <property type="entry name" value="FLAVIN REDUCTASE (NADPH)"/>
    <property type="match status" value="1"/>
</dbReference>
<evidence type="ECO:0000259" key="1">
    <source>
        <dbReference type="Pfam" id="PF13460"/>
    </source>
</evidence>
<accession>A0ABR7WL81</accession>
<keyword evidence="3" id="KW-1185">Reference proteome</keyword>
<protein>
    <submittedName>
        <fullName evidence="2">NAD(P)H-binding protein</fullName>
    </submittedName>
</protein>
<evidence type="ECO:0000313" key="2">
    <source>
        <dbReference type="EMBL" id="MBD1362868.1"/>
    </source>
</evidence>
<comment type="caution">
    <text evidence="2">The sequence shown here is derived from an EMBL/GenBank/DDBJ whole genome shotgun (WGS) entry which is preliminary data.</text>
</comment>
<dbReference type="Pfam" id="PF13460">
    <property type="entry name" value="NAD_binding_10"/>
    <property type="match status" value="1"/>
</dbReference>
<dbReference type="PANTHER" id="PTHR43355">
    <property type="entry name" value="FLAVIN REDUCTASE (NADPH)"/>
    <property type="match status" value="1"/>
</dbReference>
<dbReference type="InterPro" id="IPR036291">
    <property type="entry name" value="NAD(P)-bd_dom_sf"/>
</dbReference>
<dbReference type="InterPro" id="IPR051606">
    <property type="entry name" value="Polyketide_Oxido-like"/>
</dbReference>
<dbReference type="SUPFAM" id="SSF51735">
    <property type="entry name" value="NAD(P)-binding Rossmann-fold domains"/>
    <property type="match status" value="1"/>
</dbReference>